<keyword evidence="1" id="KW-0472">Membrane</keyword>
<organism evidence="3 4">
    <name type="scientific">Allacma fusca</name>
    <dbReference type="NCBI Taxonomy" id="39272"/>
    <lineage>
        <taxon>Eukaryota</taxon>
        <taxon>Metazoa</taxon>
        <taxon>Ecdysozoa</taxon>
        <taxon>Arthropoda</taxon>
        <taxon>Hexapoda</taxon>
        <taxon>Collembola</taxon>
        <taxon>Symphypleona</taxon>
        <taxon>Sminthuridae</taxon>
        <taxon>Allacma</taxon>
    </lineage>
</organism>
<keyword evidence="1" id="KW-1133">Transmembrane helix</keyword>
<feature type="transmembrane region" description="Helical" evidence="1">
    <location>
        <begin position="18"/>
        <end position="36"/>
    </location>
</feature>
<dbReference type="CDD" id="cd00170">
    <property type="entry name" value="SEC14"/>
    <property type="match status" value="1"/>
</dbReference>
<reference evidence="3" key="1">
    <citation type="submission" date="2021-06" db="EMBL/GenBank/DDBJ databases">
        <authorList>
            <person name="Hodson N. C."/>
            <person name="Mongue J. A."/>
            <person name="Jaron S. K."/>
        </authorList>
    </citation>
    <scope>NUCLEOTIDE SEQUENCE</scope>
</reference>
<dbReference type="OrthoDB" id="1434354at2759"/>
<evidence type="ECO:0000259" key="2">
    <source>
        <dbReference type="PROSITE" id="PS50191"/>
    </source>
</evidence>
<protein>
    <recommendedName>
        <fullName evidence="2">CRAL-TRIO domain-containing protein</fullName>
    </recommendedName>
</protein>
<evidence type="ECO:0000313" key="3">
    <source>
        <dbReference type="EMBL" id="CAG7726106.1"/>
    </source>
</evidence>
<evidence type="ECO:0000313" key="4">
    <source>
        <dbReference type="Proteomes" id="UP000708208"/>
    </source>
</evidence>
<feature type="domain" description="CRAL-TRIO" evidence="2">
    <location>
        <begin position="61"/>
        <end position="239"/>
    </location>
</feature>
<accession>A0A8J2K1U0</accession>
<sequence length="244" mass="27907">MGENTQSLGFKEFTLTKFIWYCFTLILLLTFPNSAGGQIDFKLALSAFNAEDFQKILEWEAPTDIQDEQGYFLSGYDYEGVPNIARVQDKFWISEFRKWKLRKKAVTPEGTRNYQLYQLQFLSRCLESAKHTPGNEFNLILDMEGYSTKQTGTSDALDLQIWAAQQYAVAFRNLKQATIVNGNFIVTTILRLTKPLLGSAGSKLDTFGTNQNKWVSYLRSKYPVDQLPERFGGSRNHVPVMVYG</sequence>
<comment type="caution">
    <text evidence="3">The sequence shown here is derived from an EMBL/GenBank/DDBJ whole genome shotgun (WGS) entry which is preliminary data.</text>
</comment>
<name>A0A8J2K1U0_9HEXA</name>
<dbReference type="Pfam" id="PF00650">
    <property type="entry name" value="CRAL_TRIO"/>
    <property type="match status" value="1"/>
</dbReference>
<dbReference type="AlphaFoldDB" id="A0A8J2K1U0"/>
<gene>
    <name evidence="3" type="ORF">AFUS01_LOCUS15035</name>
</gene>
<dbReference type="InterPro" id="IPR001251">
    <property type="entry name" value="CRAL-TRIO_dom"/>
</dbReference>
<evidence type="ECO:0000256" key="1">
    <source>
        <dbReference type="SAM" id="Phobius"/>
    </source>
</evidence>
<proteinExistence type="predicted"/>
<keyword evidence="4" id="KW-1185">Reference proteome</keyword>
<dbReference type="Proteomes" id="UP000708208">
    <property type="component" value="Unassembled WGS sequence"/>
</dbReference>
<dbReference type="PROSITE" id="PS50191">
    <property type="entry name" value="CRAL_TRIO"/>
    <property type="match status" value="1"/>
</dbReference>
<keyword evidence="1" id="KW-0812">Transmembrane</keyword>
<dbReference type="EMBL" id="CAJVCH010130906">
    <property type="protein sequence ID" value="CAG7726106.1"/>
    <property type="molecule type" value="Genomic_DNA"/>
</dbReference>